<evidence type="ECO:0000259" key="1">
    <source>
        <dbReference type="Pfam" id="PF09718"/>
    </source>
</evidence>
<keyword evidence="4" id="KW-1185">Reference proteome</keyword>
<sequence length="668" mass="69704">MAEDTGERLVVMLEARISEFEKRMVKAEQTGTRTYRQLTAGSSRATKNMEQDMLRSTTAINRSLAQTSVQIGSFAKAFAVGIAGSAAFRTVSKAAQEFTSLQNALKVTGLEDAALDKVFSSLFQIAQKNGTAIEPLVTLYSRASQAQKELKANSADLMKFTDGVSIALRVAGTNSTEAAGALLQLSQAIGSGVVRAEEFNSVNEGARPILQAVAAGLKEAGGSVSTLKNLVNDGKVSSEAFFRAFLAGMPQIEAQAAKADGTIGQASARIGNAFIALVGHLDKTTGASGNAAKGLTAVAGVVEKLSDYFDAASGKLETLQKWLTSVGNNSAWTTIAKFFGADFSPEEMAKYGLTPVGATPATPARVLVTGGTTEGPKVNPVSLADFKVPGKKDGAAATRDPFERSNDQIAKRIELLKVEAATIDQTATEQDRARVVVELETAAKQANERAGKKNVEVTAEQRAKIEALADAYAKARGELERLNSPLASFARESADVGRQLEYLSVGSLDRIADDFGEIVTGTKTVEEAFKSMAQSILAELAKIAVKQAVLGPLANLMGGGGSGGGILSALIPKFANGTDNAPGGLAIVGEKGPELVNLPRGSQVIPNHQIGSVGGGGDINVPVMVNIDATGADAAGLQRVEQQVADLKANLPMLTVQAVRNAKNRRLL</sequence>
<dbReference type="AlphaFoldDB" id="Q3SSK9"/>
<dbReference type="NCBIfam" id="TIGR02675">
    <property type="entry name" value="tape_meas_nterm"/>
    <property type="match status" value="1"/>
</dbReference>
<reference evidence="3 4" key="1">
    <citation type="journal article" date="2006" name="Appl. Environ. Microbiol.">
        <title>Genome sequence of the chemolithoautotrophic nitrite-oxidizing bacterium Nitrobacter winogradskyi Nb-255.</title>
        <authorList>
            <person name="Starkenburg S.R."/>
            <person name="Chain P.S."/>
            <person name="Sayavedra-Soto L.A."/>
            <person name="Hauser L."/>
            <person name="Land M.L."/>
            <person name="Larimer F.W."/>
            <person name="Malfatti S.A."/>
            <person name="Klotz M.G."/>
            <person name="Bottomley P.J."/>
            <person name="Arp D.J."/>
            <person name="Hickey W.J."/>
        </authorList>
    </citation>
    <scope>NUCLEOTIDE SEQUENCE [LARGE SCALE GENOMIC DNA]</scope>
    <source>
        <strain evidence="4">ATCC 25391 / DSM 10237 / CIP 104748 / NCIMB 11846 / Nb-255</strain>
    </source>
</reference>
<dbReference type="Pfam" id="PF09718">
    <property type="entry name" value="Tape_meas_lam_C"/>
    <property type="match status" value="1"/>
</dbReference>
<proteinExistence type="predicted"/>
<feature type="domain" description="Bacteriophage tail tape measure C-terminal" evidence="1">
    <location>
        <begin position="484"/>
        <end position="554"/>
    </location>
</feature>
<feature type="domain" description="Tape measure protein N-terminal" evidence="2">
    <location>
        <begin position="91"/>
        <end position="283"/>
    </location>
</feature>
<dbReference type="eggNOG" id="COG5281">
    <property type="taxonomic scope" value="Bacteria"/>
</dbReference>
<dbReference type="HOGENOM" id="CLU_008236_0_0_5"/>
<dbReference type="InterPro" id="IPR006431">
    <property type="entry name" value="Phage_tape_meas_C"/>
</dbReference>
<dbReference type="OrthoDB" id="7365668at2"/>
<dbReference type="eggNOG" id="COG1511">
    <property type="taxonomic scope" value="Bacteria"/>
</dbReference>
<evidence type="ECO:0000313" key="3">
    <source>
        <dbReference type="EMBL" id="ABA04732.1"/>
    </source>
</evidence>
<dbReference type="Proteomes" id="UP000002531">
    <property type="component" value="Chromosome"/>
</dbReference>
<name>Q3SSK9_NITWN</name>
<organism evidence="3 4">
    <name type="scientific">Nitrobacter winogradskyi (strain ATCC 25391 / DSM 10237 / CIP 104748 / NCIMB 11846 / Nb-255)</name>
    <dbReference type="NCBI Taxonomy" id="323098"/>
    <lineage>
        <taxon>Bacteria</taxon>
        <taxon>Pseudomonadati</taxon>
        <taxon>Pseudomonadota</taxon>
        <taxon>Alphaproteobacteria</taxon>
        <taxon>Hyphomicrobiales</taxon>
        <taxon>Nitrobacteraceae</taxon>
        <taxon>Nitrobacter</taxon>
    </lineage>
</organism>
<dbReference type="EMBL" id="CP000115">
    <property type="protein sequence ID" value="ABA04732.1"/>
    <property type="molecule type" value="Genomic_DNA"/>
</dbReference>
<gene>
    <name evidence="3" type="ordered locus">Nwi_1471</name>
</gene>
<dbReference type="RefSeq" id="WP_011314739.1">
    <property type="nucleotide sequence ID" value="NC_007406.1"/>
</dbReference>
<evidence type="ECO:0000259" key="2">
    <source>
        <dbReference type="Pfam" id="PF20155"/>
    </source>
</evidence>
<dbReference type="InterPro" id="IPR013491">
    <property type="entry name" value="Tape_meas_N"/>
</dbReference>
<protein>
    <submittedName>
        <fullName evidence="3">Uncharacterized protein</fullName>
    </submittedName>
</protein>
<dbReference type="STRING" id="323098.Nwi_1471"/>
<dbReference type="KEGG" id="nwi:Nwi_1471"/>
<evidence type="ECO:0000313" key="4">
    <source>
        <dbReference type="Proteomes" id="UP000002531"/>
    </source>
</evidence>
<dbReference type="Pfam" id="PF20155">
    <property type="entry name" value="TMP_3"/>
    <property type="match status" value="1"/>
</dbReference>
<accession>Q3SSK9</accession>